<dbReference type="InterPro" id="IPR046357">
    <property type="entry name" value="PPIase_dom_sf"/>
</dbReference>
<evidence type="ECO:0000256" key="5">
    <source>
        <dbReference type="PROSITE-ProRule" id="PRU00277"/>
    </source>
</evidence>
<feature type="signal peptide" evidence="7">
    <location>
        <begin position="1"/>
        <end position="31"/>
    </location>
</feature>
<proteinExistence type="inferred from homology"/>
<evidence type="ECO:0000313" key="9">
    <source>
        <dbReference type="EMBL" id="MFD2246309.1"/>
    </source>
</evidence>
<sequence>MSLHTFKNQLAKGSTLLKVALFLLTLATFSACDDKSLDDYYFDYEGQKKIDEEVIRKYFRTNNVDTTQVVRTATGLYYLKTKEGTGPQAEMGKFVDVKYIGRLTNGQKFDSSYDRGDVFSFQVGAGRVIKGWDEGLQLMKEGEEATLFIPSHLGYGPQGSYPTIPPSAVLVFEIELVKVR</sequence>
<dbReference type="RefSeq" id="WP_250428009.1">
    <property type="nucleotide sequence ID" value="NZ_JALPRR010000001.1"/>
</dbReference>
<dbReference type="PROSITE" id="PS50059">
    <property type="entry name" value="FKBP_PPIASE"/>
    <property type="match status" value="1"/>
</dbReference>
<dbReference type="EMBL" id="JBHUIM010000001">
    <property type="protein sequence ID" value="MFD2246309.1"/>
    <property type="molecule type" value="Genomic_DNA"/>
</dbReference>
<keyword evidence="3 5" id="KW-0697">Rotamase</keyword>
<dbReference type="InterPro" id="IPR001179">
    <property type="entry name" value="PPIase_FKBP_dom"/>
</dbReference>
<comment type="similarity">
    <text evidence="2 6">Belongs to the FKBP-type PPIase family.</text>
</comment>
<evidence type="ECO:0000259" key="8">
    <source>
        <dbReference type="PROSITE" id="PS50059"/>
    </source>
</evidence>
<evidence type="ECO:0000256" key="3">
    <source>
        <dbReference type="ARBA" id="ARBA00023110"/>
    </source>
</evidence>
<dbReference type="EC" id="5.2.1.8" evidence="6"/>
<evidence type="ECO:0000313" key="10">
    <source>
        <dbReference type="Proteomes" id="UP001597374"/>
    </source>
</evidence>
<comment type="caution">
    <text evidence="9">The sequence shown here is derived from an EMBL/GenBank/DDBJ whole genome shotgun (WGS) entry which is preliminary data.</text>
</comment>
<keyword evidence="10" id="KW-1185">Reference proteome</keyword>
<evidence type="ECO:0000256" key="7">
    <source>
        <dbReference type="SAM" id="SignalP"/>
    </source>
</evidence>
<dbReference type="PANTHER" id="PTHR43811:SF19">
    <property type="entry name" value="39 KDA FK506-BINDING NUCLEAR PROTEIN"/>
    <property type="match status" value="1"/>
</dbReference>
<dbReference type="GO" id="GO:0003755">
    <property type="term" value="F:peptidyl-prolyl cis-trans isomerase activity"/>
    <property type="evidence" value="ECO:0007669"/>
    <property type="project" value="UniProtKB-EC"/>
</dbReference>
<comment type="catalytic activity">
    <reaction evidence="1 5 6">
        <text>[protein]-peptidylproline (omega=180) = [protein]-peptidylproline (omega=0)</text>
        <dbReference type="Rhea" id="RHEA:16237"/>
        <dbReference type="Rhea" id="RHEA-COMP:10747"/>
        <dbReference type="Rhea" id="RHEA-COMP:10748"/>
        <dbReference type="ChEBI" id="CHEBI:83833"/>
        <dbReference type="ChEBI" id="CHEBI:83834"/>
        <dbReference type="EC" id="5.2.1.8"/>
    </reaction>
</comment>
<dbReference type="Proteomes" id="UP001597374">
    <property type="component" value="Unassembled WGS sequence"/>
</dbReference>
<keyword evidence="4 5" id="KW-0413">Isomerase</keyword>
<reference evidence="10" key="1">
    <citation type="journal article" date="2019" name="Int. J. Syst. Evol. Microbiol.">
        <title>The Global Catalogue of Microorganisms (GCM) 10K type strain sequencing project: providing services to taxonomists for standard genome sequencing and annotation.</title>
        <authorList>
            <consortium name="The Broad Institute Genomics Platform"/>
            <consortium name="The Broad Institute Genome Sequencing Center for Infectious Disease"/>
            <person name="Wu L."/>
            <person name="Ma J."/>
        </authorList>
    </citation>
    <scope>NUCLEOTIDE SEQUENCE [LARGE SCALE GENOMIC DNA]</scope>
    <source>
        <strain evidence="10">CGMCC 4.1782</strain>
    </source>
</reference>
<accession>A0ABW5CWB5</accession>
<evidence type="ECO:0000256" key="4">
    <source>
        <dbReference type="ARBA" id="ARBA00023235"/>
    </source>
</evidence>
<feature type="chain" id="PRO_5045536994" description="Peptidyl-prolyl cis-trans isomerase" evidence="7">
    <location>
        <begin position="32"/>
        <end position="180"/>
    </location>
</feature>
<name>A0ABW5CWB5_9BACT</name>
<evidence type="ECO:0000256" key="2">
    <source>
        <dbReference type="ARBA" id="ARBA00006577"/>
    </source>
</evidence>
<evidence type="ECO:0000256" key="6">
    <source>
        <dbReference type="RuleBase" id="RU003915"/>
    </source>
</evidence>
<feature type="domain" description="PPIase FKBP-type" evidence="8">
    <location>
        <begin position="92"/>
        <end position="180"/>
    </location>
</feature>
<organism evidence="9 10">
    <name type="scientific">Pontibacter ruber</name>
    <dbReference type="NCBI Taxonomy" id="1343895"/>
    <lineage>
        <taxon>Bacteria</taxon>
        <taxon>Pseudomonadati</taxon>
        <taxon>Bacteroidota</taxon>
        <taxon>Cytophagia</taxon>
        <taxon>Cytophagales</taxon>
        <taxon>Hymenobacteraceae</taxon>
        <taxon>Pontibacter</taxon>
    </lineage>
</organism>
<dbReference type="PANTHER" id="PTHR43811">
    <property type="entry name" value="FKBP-TYPE PEPTIDYL-PROLYL CIS-TRANS ISOMERASE FKPA"/>
    <property type="match status" value="1"/>
</dbReference>
<dbReference type="SUPFAM" id="SSF54534">
    <property type="entry name" value="FKBP-like"/>
    <property type="match status" value="1"/>
</dbReference>
<dbReference type="Gene3D" id="3.10.50.40">
    <property type="match status" value="1"/>
</dbReference>
<evidence type="ECO:0000256" key="1">
    <source>
        <dbReference type="ARBA" id="ARBA00000971"/>
    </source>
</evidence>
<dbReference type="Pfam" id="PF00254">
    <property type="entry name" value="FKBP_C"/>
    <property type="match status" value="1"/>
</dbReference>
<gene>
    <name evidence="9" type="ORF">ACFSKP_08585</name>
</gene>
<dbReference type="PROSITE" id="PS51257">
    <property type="entry name" value="PROKAR_LIPOPROTEIN"/>
    <property type="match status" value="1"/>
</dbReference>
<keyword evidence="7" id="KW-0732">Signal</keyword>
<protein>
    <recommendedName>
        <fullName evidence="6">Peptidyl-prolyl cis-trans isomerase</fullName>
        <ecNumber evidence="6">5.2.1.8</ecNumber>
    </recommendedName>
</protein>